<dbReference type="Gene3D" id="3.20.20.140">
    <property type="entry name" value="Metal-dependent hydrolases"/>
    <property type="match status" value="1"/>
</dbReference>
<evidence type="ECO:0000313" key="2">
    <source>
        <dbReference type="EMBL" id="ETF04338.1"/>
    </source>
</evidence>
<dbReference type="GO" id="GO:0016787">
    <property type="term" value="F:hydrolase activity"/>
    <property type="evidence" value="ECO:0007669"/>
    <property type="project" value="UniProtKB-KW"/>
</dbReference>
<name>V8QY83_9BURK</name>
<protein>
    <submittedName>
        <fullName evidence="2">Hydrolase</fullName>
    </submittedName>
</protein>
<evidence type="ECO:0000313" key="3">
    <source>
        <dbReference type="Proteomes" id="UP000018733"/>
    </source>
</evidence>
<dbReference type="InterPro" id="IPR006680">
    <property type="entry name" value="Amidohydro-rel"/>
</dbReference>
<reference evidence="2 3" key="1">
    <citation type="journal article" date="2014" name="Genome Announc.">
        <title>Draft Genome Sequence of Advenella kashmirensis Strain W13003, a Polycyclic Aromatic Hydrocarbon-Degrading Bacterium.</title>
        <authorList>
            <person name="Wang X."/>
            <person name="Jin D."/>
            <person name="Zhou L."/>
            <person name="Wu L."/>
            <person name="An W."/>
            <person name="Zhao L."/>
        </authorList>
    </citation>
    <scope>NUCLEOTIDE SEQUENCE [LARGE SCALE GENOMIC DNA]</scope>
    <source>
        <strain evidence="2 3">W13003</strain>
    </source>
</reference>
<keyword evidence="2" id="KW-0378">Hydrolase</keyword>
<dbReference type="STRING" id="1424334.W822_03995"/>
<accession>V8QY83</accession>
<sequence>MSNEMQQETLSFAMPPEACDCHTHVFGNSAQYPFSPERTYTPGDAPLAALLLHLKRCHLERVVLVQPSPYGSDNTCLLDALQTIPAIGRGVAVIDRTIADDTLSRMHDAGVRGVRVNLQTHGIDDPAVAARELTWTANRVADLGWHVQMFTNLHVLTQLHKTLLALPTNVVIDHFAHARACDGTQQEGFDILLDMLACGKAWIKASAVQRISSAGGFADVQPILKALIEANDTHVIWGSDWPHPGARPGIPRNKDEIEPFNDVDDIQALNRLAEWVGSNEILKKILVDNPGRLYDFDRTAT</sequence>
<gene>
    <name evidence="2" type="ORF">W822_03995</name>
</gene>
<comment type="caution">
    <text evidence="2">The sequence shown here is derived from an EMBL/GenBank/DDBJ whole genome shotgun (WGS) entry which is preliminary data.</text>
</comment>
<dbReference type="RefSeq" id="WP_024003865.1">
    <property type="nucleotide sequence ID" value="NZ_KI650979.1"/>
</dbReference>
<dbReference type="InterPro" id="IPR032466">
    <property type="entry name" value="Metal_Hydrolase"/>
</dbReference>
<organism evidence="2 3">
    <name type="scientific">Advenella kashmirensis W13003</name>
    <dbReference type="NCBI Taxonomy" id="1424334"/>
    <lineage>
        <taxon>Bacteria</taxon>
        <taxon>Pseudomonadati</taxon>
        <taxon>Pseudomonadota</taxon>
        <taxon>Betaproteobacteria</taxon>
        <taxon>Burkholderiales</taxon>
        <taxon>Alcaligenaceae</taxon>
    </lineage>
</organism>
<dbReference type="PANTHER" id="PTHR35563">
    <property type="entry name" value="BARREL METAL-DEPENDENT HYDROLASE, PUTATIVE (AFU_ORTHOLOGUE AFUA_1G16240)-RELATED"/>
    <property type="match status" value="1"/>
</dbReference>
<feature type="domain" description="Amidohydrolase-related" evidence="1">
    <location>
        <begin position="19"/>
        <end position="296"/>
    </location>
</feature>
<dbReference type="PANTHER" id="PTHR35563:SF2">
    <property type="entry name" value="BARREL METAL-DEPENDENT HYDROLASE, PUTATIVE (AFU_ORTHOLOGUE AFUA_1G16240)-RELATED"/>
    <property type="match status" value="1"/>
</dbReference>
<dbReference type="HOGENOM" id="CLU_064039_2_1_4"/>
<dbReference type="EMBL" id="AYXT01000001">
    <property type="protein sequence ID" value="ETF04338.1"/>
    <property type="molecule type" value="Genomic_DNA"/>
</dbReference>
<proteinExistence type="predicted"/>
<dbReference type="AlphaFoldDB" id="V8QY83"/>
<keyword evidence="3" id="KW-1185">Reference proteome</keyword>
<dbReference type="PATRIC" id="fig|1424334.3.peg.803"/>
<dbReference type="SUPFAM" id="SSF51556">
    <property type="entry name" value="Metallo-dependent hydrolases"/>
    <property type="match status" value="1"/>
</dbReference>
<evidence type="ECO:0000259" key="1">
    <source>
        <dbReference type="Pfam" id="PF04909"/>
    </source>
</evidence>
<dbReference type="Proteomes" id="UP000018733">
    <property type="component" value="Unassembled WGS sequence"/>
</dbReference>
<dbReference type="eggNOG" id="COG3618">
    <property type="taxonomic scope" value="Bacteria"/>
</dbReference>
<dbReference type="Pfam" id="PF04909">
    <property type="entry name" value="Amidohydro_2"/>
    <property type="match status" value="1"/>
</dbReference>
<dbReference type="InterPro" id="IPR052358">
    <property type="entry name" value="Aro_Compnd_Degr_Hydrolases"/>
</dbReference>
<dbReference type="OrthoDB" id="9787654at2"/>